<protein>
    <submittedName>
        <fullName evidence="2">Uncharacterized protein</fullName>
    </submittedName>
</protein>
<proteinExistence type="predicted"/>
<dbReference type="EMBL" id="RJVK01000003">
    <property type="protein sequence ID" value="ROR39449.1"/>
    <property type="molecule type" value="Genomic_DNA"/>
</dbReference>
<sequence length="141" mass="16873">MFFLFFYVLKVEKMIERKFAAFELTVEELNKEVYLIKKELKRNDTLNTLEEIEKIIETIVDDIKTIEETNKDMYESLKEEIAELSNELKKNKIPEYTNISRHEEEKIINMYKSGYKVEEISRELRIPAGEIELILKFANIV</sequence>
<evidence type="ECO:0000313" key="3">
    <source>
        <dbReference type="Proteomes" id="UP000272781"/>
    </source>
</evidence>
<evidence type="ECO:0000313" key="2">
    <source>
        <dbReference type="EMBL" id="ROR39449.1"/>
    </source>
</evidence>
<feature type="coiled-coil region" evidence="1">
    <location>
        <begin position="12"/>
        <end position="87"/>
    </location>
</feature>
<keyword evidence="1" id="KW-0175">Coiled coil</keyword>
<gene>
    <name evidence="2" type="ORF">EDC58_1389</name>
</gene>
<dbReference type="AlphaFoldDB" id="A0AAJ4RC62"/>
<comment type="caution">
    <text evidence="2">The sequence shown here is derived from an EMBL/GenBank/DDBJ whole genome shotgun (WGS) entry which is preliminary data.</text>
</comment>
<dbReference type="InterPro" id="IPR046118">
    <property type="entry name" value="DUF6115"/>
</dbReference>
<dbReference type="Proteomes" id="UP000272781">
    <property type="component" value="Unassembled WGS sequence"/>
</dbReference>
<accession>A0AAJ4RC62</accession>
<organism evidence="2 3">
    <name type="scientific">Caminibacter pacificus</name>
    <dbReference type="NCBI Taxonomy" id="1424653"/>
    <lineage>
        <taxon>Bacteria</taxon>
        <taxon>Pseudomonadati</taxon>
        <taxon>Campylobacterota</taxon>
        <taxon>Epsilonproteobacteria</taxon>
        <taxon>Nautiliales</taxon>
        <taxon>Nautiliaceae</taxon>
        <taxon>Caminibacter</taxon>
    </lineage>
</organism>
<dbReference type="Pfam" id="PF19610">
    <property type="entry name" value="DUF6115"/>
    <property type="match status" value="1"/>
</dbReference>
<reference evidence="2 3" key="1">
    <citation type="submission" date="2018-11" db="EMBL/GenBank/DDBJ databases">
        <title>Genomic Encyclopedia of Type Strains, Phase IV (KMG-IV): sequencing the most valuable type-strain genomes for metagenomic binning, comparative biology and taxonomic classification.</title>
        <authorList>
            <person name="Goeker M."/>
        </authorList>
    </citation>
    <scope>NUCLEOTIDE SEQUENCE [LARGE SCALE GENOMIC DNA]</scope>
    <source>
        <strain evidence="2 3">DSM 27783</strain>
    </source>
</reference>
<name>A0AAJ4RC62_9BACT</name>
<evidence type="ECO:0000256" key="1">
    <source>
        <dbReference type="SAM" id="Coils"/>
    </source>
</evidence>